<evidence type="ECO:0000259" key="4">
    <source>
        <dbReference type="PROSITE" id="PS51149"/>
    </source>
</evidence>
<keyword evidence="7" id="KW-1185">Reference proteome</keyword>
<dbReference type="Pfam" id="PF02901">
    <property type="entry name" value="PFL-like"/>
    <property type="match status" value="1"/>
</dbReference>
<dbReference type="SUPFAM" id="SSF51998">
    <property type="entry name" value="PFL-like glycyl radical enzymes"/>
    <property type="match status" value="1"/>
</dbReference>
<dbReference type="InterPro" id="IPR004184">
    <property type="entry name" value="PFL_dom"/>
</dbReference>
<dbReference type="STRING" id="1528.SAMN04488579_12140"/>
<sequence>MSWNMNDQDVSKIVSRILGEMQGSKPAAVKDESRPDFYKNFVPNEVLGEGGCEPFDTDYGLMDSSVLSTLGPSPYPRVNRILKRVHEIEETVDEERAMLFTEAHKKLGAGGSVILKNAKILNHILQNMTINIYPDELIVGEMGAPARFSPIYPEFSYDWIVDELQNSPWADRQSDRFACSEETKKNLLSIADYWEGQNLKDQLEQFLSEEVLIGSSLGNTAPVHFPNLYMYGGIGHYTMDFDGVLKCGLKGVKCHVARCLTSLGEDSIDTQEGLEKREFYTATLIALEAGSMWIRRYAALAKEMADQEADVERKKELLNIAENCEWISENPARNLWEAMQLMNFMVELVLIESNGHSISYGRFDMILNSYYEADMKAGLIKKSFASQLIECFYVKIFELRKLRDEQTATLNSEVGIGGSCLLCGGVNEKGEDATNDMTYLCIEAYNHTRLTDPWFAARWFEDAPWEYKVKLVESIKIGTGQPKLFNDGGVIPTLIANGLTVEEARDYTVVGCVEVEVAGKTYGAHDADYFNMARVLEFAINNGKTVEGEQVSIDTGSIATFKNMDEVMASFETQMKYWVNRMAAFMNATEIMHARIKPLPFASCMIDDCIDKAKDLTQGGAKYNFAGPQGVGIASVADGLSTIEQIIFDEKRATGAELLDALSKNWAGYEELYRYINSEQVHHYGNDDDYADKYATYAADVYCDEVSSHNCTRGGKMIPGIYSVSGNVGIGLTQGASIDGRMAQEALSNSLGPVHTKIGCHDVTGPTAMGNSANKIDHQKAGNGTLMNVRFSPACVAGANGTENFINYIDGYFHKGAQHCQFNIANTEMLKDAQKHPENYPGLLVRVAGYSAYFVRMTKALQDDLIGRNSYDNFN</sequence>
<evidence type="ECO:0000256" key="1">
    <source>
        <dbReference type="ARBA" id="ARBA00022818"/>
    </source>
</evidence>
<feature type="modified residue" description="Glycine radical" evidence="3">
    <location>
        <position position="849"/>
    </location>
</feature>
<dbReference type="GO" id="GO:0016740">
    <property type="term" value="F:transferase activity"/>
    <property type="evidence" value="ECO:0007669"/>
    <property type="project" value="UniProtKB-KW"/>
</dbReference>
<evidence type="ECO:0000256" key="2">
    <source>
        <dbReference type="ARBA" id="ARBA00023239"/>
    </source>
</evidence>
<dbReference type="PANTHER" id="PTHR43641:SF2">
    <property type="entry name" value="DEHYDRATASE YBIW-RELATED"/>
    <property type="match status" value="1"/>
</dbReference>
<dbReference type="PROSITE" id="PS51554">
    <property type="entry name" value="PFL"/>
    <property type="match status" value="1"/>
</dbReference>
<dbReference type="GO" id="GO:0005829">
    <property type="term" value="C:cytosol"/>
    <property type="evidence" value="ECO:0007669"/>
    <property type="project" value="TreeGrafter"/>
</dbReference>
<dbReference type="Pfam" id="PF01228">
    <property type="entry name" value="Gly_radical"/>
    <property type="match status" value="1"/>
</dbReference>
<dbReference type="GO" id="GO:0016829">
    <property type="term" value="F:lyase activity"/>
    <property type="evidence" value="ECO:0007669"/>
    <property type="project" value="UniProtKB-KW"/>
</dbReference>
<reference evidence="7" key="1">
    <citation type="submission" date="2016-10" db="EMBL/GenBank/DDBJ databases">
        <authorList>
            <person name="Varghese N."/>
            <person name="Submissions S."/>
        </authorList>
    </citation>
    <scope>NUCLEOTIDE SEQUENCE [LARGE SCALE GENOMIC DNA]</scope>
    <source>
        <strain evidence="7">VPI 5359</strain>
    </source>
</reference>
<dbReference type="InterPro" id="IPR051215">
    <property type="entry name" value="GRE"/>
</dbReference>
<feature type="domain" description="Glycine radical" evidence="4">
    <location>
        <begin position="753"/>
        <end position="874"/>
    </location>
</feature>
<dbReference type="PROSITE" id="PS51149">
    <property type="entry name" value="GLY_RADICAL_2"/>
    <property type="match status" value="1"/>
</dbReference>
<keyword evidence="2" id="KW-0456">Lyase</keyword>
<gene>
    <name evidence="6" type="ORF">SAMN04488579_12140</name>
</gene>
<dbReference type="Gene3D" id="3.20.70.20">
    <property type="match status" value="1"/>
</dbReference>
<dbReference type="AlphaFoldDB" id="A0A1H3I8K1"/>
<evidence type="ECO:0000259" key="5">
    <source>
        <dbReference type="PROSITE" id="PS51554"/>
    </source>
</evidence>
<protein>
    <submittedName>
        <fullName evidence="6">Formate C-acetyltransferase</fullName>
    </submittedName>
</protein>
<dbReference type="RefSeq" id="WP_090246512.1">
    <property type="nucleotide sequence ID" value="NZ_FNOU01000021.1"/>
</dbReference>
<keyword evidence="6" id="KW-0808">Transferase</keyword>
<feature type="domain" description="PFL" evidence="5">
    <location>
        <begin position="76"/>
        <end position="742"/>
    </location>
</feature>
<dbReference type="InterPro" id="IPR001150">
    <property type="entry name" value="Gly_radical"/>
</dbReference>
<proteinExistence type="predicted"/>
<dbReference type="OrthoDB" id="9803969at2"/>
<evidence type="ECO:0000313" key="7">
    <source>
        <dbReference type="Proteomes" id="UP000199652"/>
    </source>
</evidence>
<organism evidence="6 7">
    <name type="scientific">Eubacterium barkeri</name>
    <name type="common">Clostridium barkeri</name>
    <dbReference type="NCBI Taxonomy" id="1528"/>
    <lineage>
        <taxon>Bacteria</taxon>
        <taxon>Bacillati</taxon>
        <taxon>Bacillota</taxon>
        <taxon>Clostridia</taxon>
        <taxon>Eubacteriales</taxon>
        <taxon>Eubacteriaceae</taxon>
        <taxon>Eubacterium</taxon>
    </lineage>
</organism>
<evidence type="ECO:0000256" key="3">
    <source>
        <dbReference type="PROSITE-ProRule" id="PRU00493"/>
    </source>
</evidence>
<name>A0A1H3I8K1_EUBBA</name>
<accession>A0A1H3I8K1</accession>
<evidence type="ECO:0000313" key="6">
    <source>
        <dbReference type="EMBL" id="SDY23498.1"/>
    </source>
</evidence>
<dbReference type="EMBL" id="FNOU01000021">
    <property type="protein sequence ID" value="SDY23498.1"/>
    <property type="molecule type" value="Genomic_DNA"/>
</dbReference>
<dbReference type="Proteomes" id="UP000199652">
    <property type="component" value="Unassembled WGS sequence"/>
</dbReference>
<keyword evidence="1 3" id="KW-0556">Organic radical</keyword>
<dbReference type="PANTHER" id="PTHR43641">
    <property type="entry name" value="FORMATE ACETYLTRANSFERASE 3-RELATED"/>
    <property type="match status" value="1"/>
</dbReference>